<evidence type="ECO:0000259" key="11">
    <source>
        <dbReference type="Pfam" id="PF00266"/>
    </source>
</evidence>
<organism evidence="12 13">
    <name type="scientific">Flavobacterium aquicola</name>
    <dbReference type="NCBI Taxonomy" id="1682742"/>
    <lineage>
        <taxon>Bacteria</taxon>
        <taxon>Pseudomonadati</taxon>
        <taxon>Bacteroidota</taxon>
        <taxon>Flavobacteriia</taxon>
        <taxon>Flavobacteriales</taxon>
        <taxon>Flavobacteriaceae</taxon>
        <taxon>Flavobacterium</taxon>
    </lineage>
</organism>
<dbReference type="GO" id="GO:0031071">
    <property type="term" value="F:cysteine desulfurase activity"/>
    <property type="evidence" value="ECO:0007669"/>
    <property type="project" value="UniProtKB-EC"/>
</dbReference>
<dbReference type="PANTHER" id="PTHR11601:SF34">
    <property type="entry name" value="CYSTEINE DESULFURASE"/>
    <property type="match status" value="1"/>
</dbReference>
<dbReference type="InterPro" id="IPR000192">
    <property type="entry name" value="Aminotrans_V_dom"/>
</dbReference>
<evidence type="ECO:0000313" key="12">
    <source>
        <dbReference type="EMBL" id="REG99787.1"/>
    </source>
</evidence>
<comment type="catalytic activity">
    <reaction evidence="9">
        <text>(sulfur carrier)-H + L-cysteine = (sulfur carrier)-SH + L-alanine</text>
        <dbReference type="Rhea" id="RHEA:43892"/>
        <dbReference type="Rhea" id="RHEA-COMP:14737"/>
        <dbReference type="Rhea" id="RHEA-COMP:14739"/>
        <dbReference type="ChEBI" id="CHEBI:29917"/>
        <dbReference type="ChEBI" id="CHEBI:35235"/>
        <dbReference type="ChEBI" id="CHEBI:57972"/>
        <dbReference type="ChEBI" id="CHEBI:64428"/>
        <dbReference type="EC" id="2.8.1.7"/>
    </reaction>
</comment>
<keyword evidence="5" id="KW-0479">Metal-binding</keyword>
<comment type="cofactor">
    <cofactor evidence="1 10">
        <name>pyridoxal 5'-phosphate</name>
        <dbReference type="ChEBI" id="CHEBI:597326"/>
    </cofactor>
</comment>
<dbReference type="SUPFAM" id="SSF53383">
    <property type="entry name" value="PLP-dependent transferases"/>
    <property type="match status" value="1"/>
</dbReference>
<dbReference type="PIRSF" id="PIRSF005572">
    <property type="entry name" value="NifS"/>
    <property type="match status" value="1"/>
</dbReference>
<dbReference type="GO" id="GO:0051536">
    <property type="term" value="F:iron-sulfur cluster binding"/>
    <property type="evidence" value="ECO:0007669"/>
    <property type="project" value="UniProtKB-KW"/>
</dbReference>
<evidence type="ECO:0000313" key="13">
    <source>
        <dbReference type="Proteomes" id="UP000257136"/>
    </source>
</evidence>
<dbReference type="Pfam" id="PF00266">
    <property type="entry name" value="Aminotran_5"/>
    <property type="match status" value="1"/>
</dbReference>
<keyword evidence="8" id="KW-0411">Iron-sulfur</keyword>
<dbReference type="InterPro" id="IPR016454">
    <property type="entry name" value="Cysteine_dSase"/>
</dbReference>
<dbReference type="EC" id="2.8.1.7" evidence="3"/>
<reference evidence="12 13" key="1">
    <citation type="submission" date="2018-08" db="EMBL/GenBank/DDBJ databases">
        <title>Genomic Encyclopedia of Archaeal and Bacterial Type Strains, Phase II (KMG-II): from individual species to whole genera.</title>
        <authorList>
            <person name="Goeker M."/>
        </authorList>
    </citation>
    <scope>NUCLEOTIDE SEQUENCE [LARGE SCALE GENOMIC DNA]</scope>
    <source>
        <strain evidence="12 13">DSM 100880</strain>
    </source>
</reference>
<name>A0A3E0ENH5_9FLAO</name>
<dbReference type="PANTHER" id="PTHR11601">
    <property type="entry name" value="CYSTEINE DESULFURYLASE FAMILY MEMBER"/>
    <property type="match status" value="1"/>
</dbReference>
<dbReference type="EMBL" id="QUNI01000004">
    <property type="protein sequence ID" value="REG99787.1"/>
    <property type="molecule type" value="Genomic_DNA"/>
</dbReference>
<gene>
    <name evidence="12" type="ORF">C8P67_104424</name>
</gene>
<comment type="similarity">
    <text evidence="2">Belongs to the class-V pyridoxal-phosphate-dependent aminotransferase family. NifS/IscS subfamily.</text>
</comment>
<dbReference type="Proteomes" id="UP000257136">
    <property type="component" value="Unassembled WGS sequence"/>
</dbReference>
<evidence type="ECO:0000256" key="6">
    <source>
        <dbReference type="ARBA" id="ARBA00022898"/>
    </source>
</evidence>
<evidence type="ECO:0000256" key="10">
    <source>
        <dbReference type="RuleBase" id="RU004504"/>
    </source>
</evidence>
<dbReference type="Gene3D" id="3.40.640.10">
    <property type="entry name" value="Type I PLP-dependent aspartate aminotransferase-like (Major domain)"/>
    <property type="match status" value="1"/>
</dbReference>
<protein>
    <recommendedName>
        <fullName evidence="3">cysteine desulfurase</fullName>
        <ecNumber evidence="3">2.8.1.7</ecNumber>
    </recommendedName>
</protein>
<dbReference type="PROSITE" id="PS00595">
    <property type="entry name" value="AA_TRANSFER_CLASS_5"/>
    <property type="match status" value="1"/>
</dbReference>
<keyword evidence="6" id="KW-0663">Pyridoxal phosphate</keyword>
<keyword evidence="4" id="KW-0808">Transferase</keyword>
<dbReference type="Gene3D" id="3.90.1150.10">
    <property type="entry name" value="Aspartate Aminotransferase, domain 1"/>
    <property type="match status" value="1"/>
</dbReference>
<sequence length="391" mass="43442">MAKKINPKQFLRIQNLNSMKKVYLDNASTTALYPEVIAEMTKILTEDYGNPSSTHSLGRNAKSILELSRKSIAKHINATASEIIFTSCGTEANNWIMRSAVKDLKTKRIITSKIEHHAVLHTAMALQNEYAIQVDYVKVKPNGELDLTHLAELLSEEKKTLVSLMHVNNETGTILDLDRVSQICQEHNALFHSDTVQSIGKSKIDLQKTPIDFIVASAHKFHGPKGTGFAFIRKNAGLQPLFFGGEQEKGVRPGTEAIHQIAGMAKALELSNQNLETDSVYIASLKAYTIEKLKVNFPDFKINGENTFYNLLNVTLPLDESKTSMILFHLDMKGIAVSRGSACQSGSIRPSHVLAEMLSPNDLKKPNIRISFSHFNTIEDIDLLIEGLKNC</sequence>
<evidence type="ECO:0000256" key="1">
    <source>
        <dbReference type="ARBA" id="ARBA00001933"/>
    </source>
</evidence>
<dbReference type="InterPro" id="IPR015422">
    <property type="entry name" value="PyrdxlP-dep_Trfase_small"/>
</dbReference>
<comment type="caution">
    <text evidence="12">The sequence shown here is derived from an EMBL/GenBank/DDBJ whole genome shotgun (WGS) entry which is preliminary data.</text>
</comment>
<dbReference type="GO" id="GO:0046872">
    <property type="term" value="F:metal ion binding"/>
    <property type="evidence" value="ECO:0007669"/>
    <property type="project" value="UniProtKB-KW"/>
</dbReference>
<keyword evidence="13" id="KW-1185">Reference proteome</keyword>
<accession>A0A3E0ENH5</accession>
<dbReference type="AlphaFoldDB" id="A0A3E0ENH5"/>
<evidence type="ECO:0000256" key="4">
    <source>
        <dbReference type="ARBA" id="ARBA00022679"/>
    </source>
</evidence>
<evidence type="ECO:0000256" key="8">
    <source>
        <dbReference type="ARBA" id="ARBA00023014"/>
    </source>
</evidence>
<evidence type="ECO:0000256" key="7">
    <source>
        <dbReference type="ARBA" id="ARBA00023004"/>
    </source>
</evidence>
<dbReference type="Gene3D" id="1.10.260.50">
    <property type="match status" value="1"/>
</dbReference>
<dbReference type="InterPro" id="IPR015424">
    <property type="entry name" value="PyrdxlP-dep_Trfase"/>
</dbReference>
<evidence type="ECO:0000256" key="3">
    <source>
        <dbReference type="ARBA" id="ARBA00012239"/>
    </source>
</evidence>
<dbReference type="InterPro" id="IPR020578">
    <property type="entry name" value="Aminotrans_V_PyrdxlP_BS"/>
</dbReference>
<feature type="domain" description="Aminotransferase class V" evidence="11">
    <location>
        <begin position="22"/>
        <end position="384"/>
    </location>
</feature>
<keyword evidence="7" id="KW-0408">Iron</keyword>
<evidence type="ECO:0000256" key="5">
    <source>
        <dbReference type="ARBA" id="ARBA00022723"/>
    </source>
</evidence>
<dbReference type="InterPro" id="IPR015421">
    <property type="entry name" value="PyrdxlP-dep_Trfase_major"/>
</dbReference>
<proteinExistence type="inferred from homology"/>
<evidence type="ECO:0000256" key="9">
    <source>
        <dbReference type="ARBA" id="ARBA00050776"/>
    </source>
</evidence>
<evidence type="ECO:0000256" key="2">
    <source>
        <dbReference type="ARBA" id="ARBA00006490"/>
    </source>
</evidence>